<keyword evidence="3" id="KW-0560">Oxidoreductase</keyword>
<evidence type="ECO:0000256" key="4">
    <source>
        <dbReference type="RuleBase" id="RU000363"/>
    </source>
</evidence>
<dbReference type="GO" id="GO:0016491">
    <property type="term" value="F:oxidoreductase activity"/>
    <property type="evidence" value="ECO:0007669"/>
    <property type="project" value="UniProtKB-KW"/>
</dbReference>
<dbReference type="Pfam" id="PF13561">
    <property type="entry name" value="adh_short_C2"/>
    <property type="match status" value="1"/>
</dbReference>
<gene>
    <name evidence="5" type="ORF">A4U43_C05F320</name>
</gene>
<comment type="similarity">
    <text evidence="1 4">Belongs to the short-chain dehydrogenases/reductases (SDR) family.</text>
</comment>
<dbReference type="AlphaFoldDB" id="A0A5P1EP76"/>
<protein>
    <submittedName>
        <fullName evidence="5">Uncharacterized protein</fullName>
    </submittedName>
</protein>
<dbReference type="SUPFAM" id="SSF51735">
    <property type="entry name" value="NAD(P)-binding Rossmann-fold domains"/>
    <property type="match status" value="1"/>
</dbReference>
<dbReference type="InterPro" id="IPR036291">
    <property type="entry name" value="NAD(P)-bd_dom_sf"/>
</dbReference>
<organism evidence="5 6">
    <name type="scientific">Asparagus officinalis</name>
    <name type="common">Garden asparagus</name>
    <dbReference type="NCBI Taxonomy" id="4686"/>
    <lineage>
        <taxon>Eukaryota</taxon>
        <taxon>Viridiplantae</taxon>
        <taxon>Streptophyta</taxon>
        <taxon>Embryophyta</taxon>
        <taxon>Tracheophyta</taxon>
        <taxon>Spermatophyta</taxon>
        <taxon>Magnoliopsida</taxon>
        <taxon>Liliopsida</taxon>
        <taxon>Asparagales</taxon>
        <taxon>Asparagaceae</taxon>
        <taxon>Asparagoideae</taxon>
        <taxon>Asparagus</taxon>
    </lineage>
</organism>
<dbReference type="PANTHER" id="PTHR43490:SF73">
    <property type="entry name" value="OS07G0685800 PROTEIN"/>
    <property type="match status" value="1"/>
</dbReference>
<dbReference type="PANTHER" id="PTHR43490">
    <property type="entry name" value="(+)-NEOMENTHOL DEHYDROGENASE"/>
    <property type="match status" value="1"/>
</dbReference>
<dbReference type="PRINTS" id="PR00081">
    <property type="entry name" value="GDHRDH"/>
</dbReference>
<dbReference type="InterPro" id="IPR002347">
    <property type="entry name" value="SDR_fam"/>
</dbReference>
<keyword evidence="6" id="KW-1185">Reference proteome</keyword>
<evidence type="ECO:0000256" key="2">
    <source>
        <dbReference type="ARBA" id="ARBA00022857"/>
    </source>
</evidence>
<evidence type="ECO:0000313" key="5">
    <source>
        <dbReference type="EMBL" id="ONK67463.1"/>
    </source>
</evidence>
<dbReference type="Proteomes" id="UP000243459">
    <property type="component" value="Chromosome 5"/>
</dbReference>
<evidence type="ECO:0000256" key="3">
    <source>
        <dbReference type="ARBA" id="ARBA00023002"/>
    </source>
</evidence>
<accession>A0A5P1EP76</accession>
<proteinExistence type="inferred from homology"/>
<dbReference type="GO" id="GO:0016020">
    <property type="term" value="C:membrane"/>
    <property type="evidence" value="ECO:0007669"/>
    <property type="project" value="TreeGrafter"/>
</dbReference>
<dbReference type="PRINTS" id="PR00080">
    <property type="entry name" value="SDRFAMILY"/>
</dbReference>
<sequence>MENISDPPKTSDICALITGANKGIGFSIARQLAQKGITVILTARSEKLGVNAVEVLQQELGVSNITFHQLDVQDPLSVARLAQFVKECFQRLDILVNNAGALGASVDEERLKALNISSEMWISGKAASLIPGVLQQTYDDAVTCVDTNYYGCKRVTEALLPLLQSSNLGARIVNLTSERSLLKAIPGESIRQELGDIDNLDEAKIDQLLQKFMQDFKEERLKSQGWTTLVPAYNVSKAALNAYTRVLARRHAKIYINCVHPGYVKTDINWNSGVVSPEEGARGPVMLALMPDGGPSGCYFEQTNMVGF</sequence>
<dbReference type="Gramene" id="ONK67463">
    <property type="protein sequence ID" value="ONK67463"/>
    <property type="gene ID" value="A4U43_C05F320"/>
</dbReference>
<dbReference type="Pfam" id="PF00106">
    <property type="entry name" value="adh_short"/>
    <property type="match status" value="1"/>
</dbReference>
<reference evidence="6" key="1">
    <citation type="journal article" date="2017" name="Nat. Commun.">
        <title>The asparagus genome sheds light on the origin and evolution of a young Y chromosome.</title>
        <authorList>
            <person name="Harkess A."/>
            <person name="Zhou J."/>
            <person name="Xu C."/>
            <person name="Bowers J.E."/>
            <person name="Van der Hulst R."/>
            <person name="Ayyampalayam S."/>
            <person name="Mercati F."/>
            <person name="Riccardi P."/>
            <person name="McKain M.R."/>
            <person name="Kakrana A."/>
            <person name="Tang H."/>
            <person name="Ray J."/>
            <person name="Groenendijk J."/>
            <person name="Arikit S."/>
            <person name="Mathioni S.M."/>
            <person name="Nakano M."/>
            <person name="Shan H."/>
            <person name="Telgmann-Rauber A."/>
            <person name="Kanno A."/>
            <person name="Yue Z."/>
            <person name="Chen H."/>
            <person name="Li W."/>
            <person name="Chen Y."/>
            <person name="Xu X."/>
            <person name="Zhang Y."/>
            <person name="Luo S."/>
            <person name="Chen H."/>
            <person name="Gao J."/>
            <person name="Mao Z."/>
            <person name="Pires J.C."/>
            <person name="Luo M."/>
            <person name="Kudrna D."/>
            <person name="Wing R.A."/>
            <person name="Meyers B.C."/>
            <person name="Yi K."/>
            <person name="Kong H."/>
            <person name="Lavrijsen P."/>
            <person name="Sunseri F."/>
            <person name="Falavigna A."/>
            <person name="Ye Y."/>
            <person name="Leebens-Mack J.H."/>
            <person name="Chen G."/>
        </authorList>
    </citation>
    <scope>NUCLEOTIDE SEQUENCE [LARGE SCALE GENOMIC DNA]</scope>
    <source>
        <strain evidence="6">cv. DH0086</strain>
    </source>
</reference>
<dbReference type="OMA" id="ISSEMWI"/>
<evidence type="ECO:0000313" key="6">
    <source>
        <dbReference type="Proteomes" id="UP000243459"/>
    </source>
</evidence>
<evidence type="ECO:0000256" key="1">
    <source>
        <dbReference type="ARBA" id="ARBA00006484"/>
    </source>
</evidence>
<dbReference type="OrthoDB" id="1933717at2759"/>
<dbReference type="Gene3D" id="3.40.50.720">
    <property type="entry name" value="NAD(P)-binding Rossmann-like Domain"/>
    <property type="match status" value="1"/>
</dbReference>
<keyword evidence="2" id="KW-0521">NADP</keyword>
<dbReference type="EMBL" id="CM007385">
    <property type="protein sequence ID" value="ONK67463.1"/>
    <property type="molecule type" value="Genomic_DNA"/>
</dbReference>
<name>A0A5P1EP76_ASPOF</name>